<keyword evidence="2" id="KW-1185">Reference proteome</keyword>
<reference evidence="2" key="1">
    <citation type="submission" date="2024-06" db="EMBL/GenBank/DDBJ databases">
        <title>Multi-omics analyses provide insights into the biosynthesis of the anticancer antibiotic pleurotin in Hohenbuehelia grisea.</title>
        <authorList>
            <person name="Weaver J.A."/>
            <person name="Alberti F."/>
        </authorList>
    </citation>
    <scope>NUCLEOTIDE SEQUENCE [LARGE SCALE GENOMIC DNA]</scope>
    <source>
        <strain evidence="2">T-177</strain>
    </source>
</reference>
<sequence>MIATCPLPSRSACPLSAHEVARLTDGFAVAIARPTHVVCAHRHDHEQHHHACTLYSQHSLDAPPSLSITLRPSTTQYTAPLRPSTTLQTAHSTPPHVALLLASPPPNVKHAPIVLYTCHCASAIQHACTKARAGDLSPLVMTSGGRPGIGLRTCVM</sequence>
<protein>
    <submittedName>
        <fullName evidence="1">Uncharacterized protein</fullName>
    </submittedName>
</protein>
<accession>A0ABR3IPU4</accession>
<dbReference type="EMBL" id="JASNQZ010000018">
    <property type="protein sequence ID" value="KAL0945309.1"/>
    <property type="molecule type" value="Genomic_DNA"/>
</dbReference>
<gene>
    <name evidence="1" type="ORF">HGRIS_000812</name>
</gene>
<organism evidence="1 2">
    <name type="scientific">Hohenbuehelia grisea</name>
    <dbReference type="NCBI Taxonomy" id="104357"/>
    <lineage>
        <taxon>Eukaryota</taxon>
        <taxon>Fungi</taxon>
        <taxon>Dikarya</taxon>
        <taxon>Basidiomycota</taxon>
        <taxon>Agaricomycotina</taxon>
        <taxon>Agaricomycetes</taxon>
        <taxon>Agaricomycetidae</taxon>
        <taxon>Agaricales</taxon>
        <taxon>Pleurotineae</taxon>
        <taxon>Pleurotaceae</taxon>
        <taxon>Hohenbuehelia</taxon>
    </lineage>
</organism>
<evidence type="ECO:0000313" key="2">
    <source>
        <dbReference type="Proteomes" id="UP001556367"/>
    </source>
</evidence>
<evidence type="ECO:0000313" key="1">
    <source>
        <dbReference type="EMBL" id="KAL0945309.1"/>
    </source>
</evidence>
<dbReference type="Proteomes" id="UP001556367">
    <property type="component" value="Unassembled WGS sequence"/>
</dbReference>
<comment type="caution">
    <text evidence="1">The sequence shown here is derived from an EMBL/GenBank/DDBJ whole genome shotgun (WGS) entry which is preliminary data.</text>
</comment>
<proteinExistence type="predicted"/>
<name>A0ABR3IPU4_9AGAR</name>